<dbReference type="PANTHER" id="PTHR34605:SF4">
    <property type="entry name" value="DNA ADENINE METHYLTRANSFERASE"/>
    <property type="match status" value="1"/>
</dbReference>
<dbReference type="EMBL" id="JBEFKJ010000020">
    <property type="protein sequence ID" value="KAL2040706.1"/>
    <property type="molecule type" value="Genomic_DNA"/>
</dbReference>
<reference evidence="2 3" key="1">
    <citation type="submission" date="2024-09" db="EMBL/GenBank/DDBJ databases">
        <title>Rethinking Asexuality: The Enigmatic Case of Functional Sexual Genes in Lepraria (Stereocaulaceae).</title>
        <authorList>
            <person name="Doellman M."/>
            <person name="Sun Y."/>
            <person name="Barcenas-Pena A."/>
            <person name="Lumbsch H.T."/>
            <person name="Grewe F."/>
        </authorList>
    </citation>
    <scope>NUCLEOTIDE SEQUENCE [LARGE SCALE GENOMIC DNA]</scope>
    <source>
        <strain evidence="2 3">Mercado 3170</strain>
    </source>
</reference>
<evidence type="ECO:0000256" key="1">
    <source>
        <dbReference type="ARBA" id="ARBA00023125"/>
    </source>
</evidence>
<keyword evidence="3" id="KW-1185">Reference proteome</keyword>
<keyword evidence="1" id="KW-0238">DNA-binding</keyword>
<dbReference type="Gene3D" id="1.10.150.130">
    <property type="match status" value="1"/>
</dbReference>
<sequence length="256" mass="28341">MHPLFPASRPALACWIAHLGDKRLQVKAIKAYLAAKTRQTYTTAAKSYSNFCARDGIHPLFPASRPALACWIAYLGRQASSGKTAYLGDKRLQVKAAYLGDKRLQVKAIKAYLTGLRCAHVDMGYTDLGVFHNPMLQRIIAGIRRCRGEAETKERRPITRDLLLKMLILCDRSTLAGANLYAAFCLAFAGSLRIGEFTYSADERADPDFASWFLIRRSITLHEDRLELSLPASKPTILGKGSLSLSPALTTMHAQL</sequence>
<comment type="caution">
    <text evidence="2">The sequence shown here is derived from an EMBL/GenBank/DDBJ whole genome shotgun (WGS) entry which is preliminary data.</text>
</comment>
<evidence type="ECO:0000313" key="2">
    <source>
        <dbReference type="EMBL" id="KAL2040706.1"/>
    </source>
</evidence>
<name>A0ABR4A5S8_9LECA</name>
<dbReference type="InterPro" id="IPR010998">
    <property type="entry name" value="Integrase_recombinase_N"/>
</dbReference>
<accession>A0ABR4A5S8</accession>
<organism evidence="2 3">
    <name type="scientific">Stereocaulon virgatum</name>
    <dbReference type="NCBI Taxonomy" id="373712"/>
    <lineage>
        <taxon>Eukaryota</taxon>
        <taxon>Fungi</taxon>
        <taxon>Dikarya</taxon>
        <taxon>Ascomycota</taxon>
        <taxon>Pezizomycotina</taxon>
        <taxon>Lecanoromycetes</taxon>
        <taxon>OSLEUM clade</taxon>
        <taxon>Lecanoromycetidae</taxon>
        <taxon>Lecanorales</taxon>
        <taxon>Lecanorineae</taxon>
        <taxon>Stereocaulaceae</taxon>
        <taxon>Stereocaulon</taxon>
    </lineage>
</organism>
<dbReference type="SUPFAM" id="SSF47823">
    <property type="entry name" value="lambda integrase-like, N-terminal domain"/>
    <property type="match status" value="1"/>
</dbReference>
<gene>
    <name evidence="2" type="ORF">N7G274_006685</name>
</gene>
<evidence type="ECO:0000313" key="3">
    <source>
        <dbReference type="Proteomes" id="UP001590950"/>
    </source>
</evidence>
<dbReference type="PANTHER" id="PTHR34605">
    <property type="entry name" value="PHAGE_INTEGRASE DOMAIN-CONTAINING PROTEIN"/>
    <property type="match status" value="1"/>
</dbReference>
<proteinExistence type="predicted"/>
<dbReference type="Proteomes" id="UP001590950">
    <property type="component" value="Unassembled WGS sequence"/>
</dbReference>
<dbReference type="InterPro" id="IPR052925">
    <property type="entry name" value="Phage_Integrase-like_Recomb"/>
</dbReference>
<evidence type="ECO:0008006" key="4">
    <source>
        <dbReference type="Google" id="ProtNLM"/>
    </source>
</evidence>
<protein>
    <recommendedName>
        <fullName evidence="4">Integrase</fullName>
    </recommendedName>
</protein>